<proteinExistence type="predicted"/>
<feature type="compositionally biased region" description="Basic and acidic residues" evidence="1">
    <location>
        <begin position="117"/>
        <end position="137"/>
    </location>
</feature>
<reference evidence="3 4" key="1">
    <citation type="journal article" date="2014" name="Nat. Genet.">
        <title>Genome and transcriptome of the porcine whipworm Trichuris suis.</title>
        <authorList>
            <person name="Jex A.R."/>
            <person name="Nejsum P."/>
            <person name="Schwarz E.M."/>
            <person name="Hu L."/>
            <person name="Young N.D."/>
            <person name="Hall R.S."/>
            <person name="Korhonen P.K."/>
            <person name="Liao S."/>
            <person name="Thamsborg S."/>
            <person name="Xia J."/>
            <person name="Xu P."/>
            <person name="Wang S."/>
            <person name="Scheerlinck J.P."/>
            <person name="Hofmann A."/>
            <person name="Sternberg P.W."/>
            <person name="Wang J."/>
            <person name="Gasser R.B."/>
        </authorList>
    </citation>
    <scope>NUCLEOTIDE SEQUENCE [LARGE SCALE GENOMIC DNA]</scope>
    <source>
        <strain evidence="3">DCEP-RM93F</strain>
        <strain evidence="2">DCEP-RM93M</strain>
    </source>
</reference>
<keyword evidence="4" id="KW-1185">Reference proteome</keyword>
<evidence type="ECO:0000313" key="3">
    <source>
        <dbReference type="EMBL" id="KFD59556.1"/>
    </source>
</evidence>
<dbReference type="Proteomes" id="UP000030764">
    <property type="component" value="Unassembled WGS sequence"/>
</dbReference>
<accession>A0A085MQR0</accession>
<evidence type="ECO:0000313" key="4">
    <source>
        <dbReference type="Proteomes" id="UP000030764"/>
    </source>
</evidence>
<sequence>MQASRHAPRVLQKILHCAESAYLRCYHKIYARCTLVRRSFNLIGFIEKNTLAKYAHGEASVGRRANEAKRQILTAILSLLSRSESDISEPIRDVTQLIVKSGVRDEARLLGISSTAQREKDQTSKDQPRHKPTLKEY</sequence>
<dbReference type="EMBL" id="KL367835">
    <property type="protein sequence ID" value="KFD59556.1"/>
    <property type="molecule type" value="Genomic_DNA"/>
</dbReference>
<evidence type="ECO:0000313" key="2">
    <source>
        <dbReference type="EMBL" id="KFD45209.1"/>
    </source>
</evidence>
<dbReference type="Proteomes" id="UP000030758">
    <property type="component" value="Unassembled WGS sequence"/>
</dbReference>
<gene>
    <name evidence="2" type="ORF">M513_13917</name>
    <name evidence="3" type="ORF">M514_13917</name>
</gene>
<dbReference type="AlphaFoldDB" id="A0A085MQR0"/>
<name>A0A085MQR0_9BILA</name>
<dbReference type="EMBL" id="KL363645">
    <property type="protein sequence ID" value="KFD45209.1"/>
    <property type="molecule type" value="Genomic_DNA"/>
</dbReference>
<organism evidence="3">
    <name type="scientific">Trichuris suis</name>
    <name type="common">pig whipworm</name>
    <dbReference type="NCBI Taxonomy" id="68888"/>
    <lineage>
        <taxon>Eukaryota</taxon>
        <taxon>Metazoa</taxon>
        <taxon>Ecdysozoa</taxon>
        <taxon>Nematoda</taxon>
        <taxon>Enoplea</taxon>
        <taxon>Dorylaimia</taxon>
        <taxon>Trichinellida</taxon>
        <taxon>Trichuridae</taxon>
        <taxon>Trichuris</taxon>
    </lineage>
</organism>
<evidence type="ECO:0000256" key="1">
    <source>
        <dbReference type="SAM" id="MobiDB-lite"/>
    </source>
</evidence>
<feature type="region of interest" description="Disordered" evidence="1">
    <location>
        <begin position="110"/>
        <end position="137"/>
    </location>
</feature>
<protein>
    <submittedName>
        <fullName evidence="3">Uncharacterized protein</fullName>
    </submittedName>
</protein>